<evidence type="ECO:0000256" key="1">
    <source>
        <dbReference type="ARBA" id="ARBA00022553"/>
    </source>
</evidence>
<evidence type="ECO:0000256" key="3">
    <source>
        <dbReference type="PROSITE-ProRule" id="PRU00169"/>
    </source>
</evidence>
<dbReference type="GO" id="GO:0000155">
    <property type="term" value="F:phosphorelay sensor kinase activity"/>
    <property type="evidence" value="ECO:0007669"/>
    <property type="project" value="InterPro"/>
</dbReference>
<dbReference type="CDD" id="cd17546">
    <property type="entry name" value="REC_hyHK_CKI1_RcsC-like"/>
    <property type="match status" value="1"/>
</dbReference>
<keyword evidence="5" id="KW-0732">Signal</keyword>
<dbReference type="InterPro" id="IPR003594">
    <property type="entry name" value="HATPase_dom"/>
</dbReference>
<keyword evidence="2" id="KW-0902">Two-component regulatory system</keyword>
<feature type="transmembrane region" description="Helical" evidence="4">
    <location>
        <begin position="133"/>
        <end position="153"/>
    </location>
</feature>
<dbReference type="PRINTS" id="PR00344">
    <property type="entry name" value="BCTRLSENSOR"/>
</dbReference>
<dbReference type="InterPro" id="IPR005467">
    <property type="entry name" value="His_kinase_dom"/>
</dbReference>
<dbReference type="InterPro" id="IPR003661">
    <property type="entry name" value="HisK_dim/P_dom"/>
</dbReference>
<dbReference type="InterPro" id="IPR011006">
    <property type="entry name" value="CheY-like_superfamily"/>
</dbReference>
<dbReference type="EMBL" id="MLAK01000303">
    <property type="protein sequence ID" value="OHT14894.1"/>
    <property type="molecule type" value="Genomic_DNA"/>
</dbReference>
<dbReference type="Pfam" id="PF00072">
    <property type="entry name" value="Response_reg"/>
    <property type="match status" value="1"/>
</dbReference>
<dbReference type="Proteomes" id="UP000179807">
    <property type="component" value="Unassembled WGS sequence"/>
</dbReference>
<evidence type="ECO:0000256" key="2">
    <source>
        <dbReference type="ARBA" id="ARBA00023012"/>
    </source>
</evidence>
<dbReference type="InterPro" id="IPR036097">
    <property type="entry name" value="HisK_dim/P_sf"/>
</dbReference>
<dbReference type="PROSITE" id="PS50109">
    <property type="entry name" value="HIS_KIN"/>
    <property type="match status" value="1"/>
</dbReference>
<keyword evidence="4" id="KW-1133">Transmembrane helix</keyword>
<name>A0A1J4KYV9_9EUKA</name>
<dbReference type="SMART" id="SM00448">
    <property type="entry name" value="REC"/>
    <property type="match status" value="1"/>
</dbReference>
<dbReference type="Pfam" id="PF02518">
    <property type="entry name" value="HATPase_c"/>
    <property type="match status" value="1"/>
</dbReference>
<dbReference type="SMART" id="SM00388">
    <property type="entry name" value="HisKA"/>
    <property type="match status" value="1"/>
</dbReference>
<organism evidence="8 9">
    <name type="scientific">Tritrichomonas foetus</name>
    <dbReference type="NCBI Taxonomy" id="1144522"/>
    <lineage>
        <taxon>Eukaryota</taxon>
        <taxon>Metamonada</taxon>
        <taxon>Parabasalia</taxon>
        <taxon>Tritrichomonadida</taxon>
        <taxon>Tritrichomonadidae</taxon>
        <taxon>Tritrichomonas</taxon>
    </lineage>
</organism>
<dbReference type="SUPFAM" id="SSF47384">
    <property type="entry name" value="Homodimeric domain of signal transducing histidine kinase"/>
    <property type="match status" value="1"/>
</dbReference>
<dbReference type="Pfam" id="PF00512">
    <property type="entry name" value="HisKA"/>
    <property type="match status" value="1"/>
</dbReference>
<dbReference type="PROSITE" id="PS50110">
    <property type="entry name" value="RESPONSE_REGULATORY"/>
    <property type="match status" value="1"/>
</dbReference>
<keyword evidence="4" id="KW-0812">Transmembrane</keyword>
<dbReference type="SMART" id="SM00387">
    <property type="entry name" value="HATPase_c"/>
    <property type="match status" value="1"/>
</dbReference>
<sequence>MIIFERKINFSFIQMLTLSLFLIQAFSRKELICSRQIESKIAVIDHKFPKLNSLIQIFQSNGFSVFLGNSHIFSVLVTNRSNCPSNSQRINFDEYKFLEKFYFSILASENQTENNLNCGIISGVKNFKITGKYFLIFLILSFSLIFVFANFFYSQIQSMSTKDFLIRVTKCQSSQYHNFSEKRKKIQNQNHRNCSLNNNKKSPNKNHKNDCHKKNCCNNKLDCNKKCDCNNKCDNCKNSCSCHLCDDEYDDQVLNDSGKVKYNVSNYVKSANSTISFWRHIDFQFTPSYQLSFDFLQKYTSARFFKYNYQIPISIECDEFEDSIDSFAEIKSMGDGTCEINFNAQNADVTLRLCSESLMIPRQNTTHYFLLNLLFSGMMFQAIDSIKCLEDIRKFLSIAIQQLDVLGMAVFTLYQGEFNEFYCEFKNDEVLTNIVRKRSKEFMFRKHENIKQNKNDKQNDYEPPFYEEFVTLKHYRISIFSAKMGFMKFVFVYVRNNNLISFRLAERSLCHILSKFIPCYIISLLKHSGRINIKRFHDIIKIHRSIDIITLSSDFSKTIKKIGNTDREYIINQINNLPKGERRLWENKISRLQKGTAFCNRQCKTRFHKTASLFSNDTFISFAIQKKSKLINPLLQLASFNDIVFFRKDGSIINGKNFFGTPFTVNNILDIIDSSQIPAFDSFINFQISANIHKTGFLKLFSNSKNSVSGIVFPVFDEKPDCLNIFEIGNDQHFMIWLLDSSKLYPVWMMINNDTLAALNECNVHGLYSICHPDDVSTLKSSMDHALSVLTVSLTMELRMKIVTSDYQWHQIMINRRAGHFILFFAMNINEWKSQISLLQEMDQSLTTALSYGQVINWVFEDNYFPQRVYINEPISKSHVVFNWTTIEHNVPGEYYDFVANSLKDTLETGKTLRMVSPMIFDSIKWYSTYASAEQKSGTIIGFDFDIAALKEAEQQAAMQKKAAEEAIAAKSIFLANMTHEIRTPLNGICGLIELLQSSPLDKEKLEMVEVVHNAFVRLMDLLTDTLELAKIEQNKTIPMSVVFDPLEALVVLSKMCSDLSKQTGILIRSKTDPSLPRLVKGDPKFLTKISSILLSNAYKFTVKGHVKFKLTFIEEKGFLMTVKDTGIGMTDDTKRRIYETFTQGDSSVTRKYGGIGVGLALVKRMLDLIGGTITYQSEINVGSSFEVFFPAESIYEIYVPPRLKAKHKQIFVPQQQAKGIKMLSYYASYFGFEVTSDLEKIDFNRISLIFVDDFNYDLIDFAQNLREKIPELMIVLVNYTGVLKQRPGFMSVTRPISIQQIQRIMIQNLWGKRVQKKEEVPIQGLKILLADENMTSSFVIKTFLERLDCIVILASNGAEVIEICQKESFDVIFLDHHMPIMDGPTSIGIIRKLDSYNANCQIIFMSSHIPDNQLDDKYGADYILDKPVTQQKLSDLLQVVCHKINYQAFK</sequence>
<accession>A0A1J4KYV9</accession>
<dbReference type="Gene3D" id="3.30.565.10">
    <property type="entry name" value="Histidine kinase-like ATPase, C-terminal domain"/>
    <property type="match status" value="1"/>
</dbReference>
<reference evidence="8" key="1">
    <citation type="submission" date="2016-10" db="EMBL/GenBank/DDBJ databases">
        <authorList>
            <person name="Benchimol M."/>
            <person name="Almeida L.G."/>
            <person name="Vasconcelos A.T."/>
            <person name="Perreira-Neves A."/>
            <person name="Rosa I.A."/>
            <person name="Tasca T."/>
            <person name="Bogo M.R."/>
            <person name="de Souza W."/>
        </authorList>
    </citation>
    <scope>NUCLEOTIDE SEQUENCE [LARGE SCALE GENOMIC DNA]</scope>
    <source>
        <strain evidence="8">K</strain>
    </source>
</reference>
<evidence type="ECO:0000313" key="9">
    <source>
        <dbReference type="Proteomes" id="UP000179807"/>
    </source>
</evidence>
<dbReference type="InterPro" id="IPR036890">
    <property type="entry name" value="HATPase_C_sf"/>
</dbReference>
<protein>
    <recommendedName>
        <fullName evidence="10">ATPase</fullName>
    </recommendedName>
</protein>
<dbReference type="InterPro" id="IPR004358">
    <property type="entry name" value="Sig_transdc_His_kin-like_C"/>
</dbReference>
<dbReference type="SUPFAM" id="SSF55874">
    <property type="entry name" value="ATPase domain of HSP90 chaperone/DNA topoisomerase II/histidine kinase"/>
    <property type="match status" value="1"/>
</dbReference>
<evidence type="ECO:0000256" key="4">
    <source>
        <dbReference type="SAM" id="Phobius"/>
    </source>
</evidence>
<feature type="domain" description="Histidine kinase" evidence="6">
    <location>
        <begin position="977"/>
        <end position="1194"/>
    </location>
</feature>
<keyword evidence="4" id="KW-0472">Membrane</keyword>
<evidence type="ECO:0000259" key="6">
    <source>
        <dbReference type="PROSITE" id="PS50109"/>
    </source>
</evidence>
<keyword evidence="1 3" id="KW-0597">Phosphoprotein</keyword>
<evidence type="ECO:0000259" key="7">
    <source>
        <dbReference type="PROSITE" id="PS50110"/>
    </source>
</evidence>
<dbReference type="RefSeq" id="XP_068368030.1">
    <property type="nucleotide sequence ID" value="XM_068497962.1"/>
</dbReference>
<dbReference type="SUPFAM" id="SSF52172">
    <property type="entry name" value="CheY-like"/>
    <property type="match status" value="1"/>
</dbReference>
<keyword evidence="9" id="KW-1185">Reference proteome</keyword>
<feature type="chain" id="PRO_5012995308" description="ATPase" evidence="5">
    <location>
        <begin position="28"/>
        <end position="1451"/>
    </location>
</feature>
<dbReference type="GeneID" id="94832666"/>
<feature type="modified residue" description="4-aspartylphosphate" evidence="3">
    <location>
        <position position="1376"/>
    </location>
</feature>
<evidence type="ECO:0008006" key="10">
    <source>
        <dbReference type="Google" id="ProtNLM"/>
    </source>
</evidence>
<gene>
    <name evidence="8" type="ORF">TRFO_14685</name>
</gene>
<dbReference type="OrthoDB" id="10266508at2759"/>
<dbReference type="PANTHER" id="PTHR45339">
    <property type="entry name" value="HYBRID SIGNAL TRANSDUCTION HISTIDINE KINASE J"/>
    <property type="match status" value="1"/>
</dbReference>
<dbReference type="VEuPathDB" id="TrichDB:TRFO_14685"/>
<proteinExistence type="predicted"/>
<dbReference type="Gene3D" id="3.40.50.2300">
    <property type="match status" value="1"/>
</dbReference>
<dbReference type="CDD" id="cd00082">
    <property type="entry name" value="HisKA"/>
    <property type="match status" value="1"/>
</dbReference>
<evidence type="ECO:0000256" key="5">
    <source>
        <dbReference type="SAM" id="SignalP"/>
    </source>
</evidence>
<feature type="domain" description="Response regulatory" evidence="7">
    <location>
        <begin position="1327"/>
        <end position="1442"/>
    </location>
</feature>
<dbReference type="PANTHER" id="PTHR45339:SF1">
    <property type="entry name" value="HYBRID SIGNAL TRANSDUCTION HISTIDINE KINASE J"/>
    <property type="match status" value="1"/>
</dbReference>
<dbReference type="Gene3D" id="1.10.287.130">
    <property type="match status" value="1"/>
</dbReference>
<comment type="caution">
    <text evidence="8">The sequence shown here is derived from an EMBL/GenBank/DDBJ whole genome shotgun (WGS) entry which is preliminary data.</text>
</comment>
<dbReference type="InterPro" id="IPR001789">
    <property type="entry name" value="Sig_transdc_resp-reg_receiver"/>
</dbReference>
<feature type="signal peptide" evidence="5">
    <location>
        <begin position="1"/>
        <end position="27"/>
    </location>
</feature>
<evidence type="ECO:0000313" key="8">
    <source>
        <dbReference type="EMBL" id="OHT14894.1"/>
    </source>
</evidence>